<sequence>MSEIQKTGNANLHRQNAQDASCISPAASILPVKVRIRFLDSLSAQPLDFAYIVLTHADGHRYGSSSITDGQCAFEGIPSGRYRLQTSLIGYKSLDTWISLHQDTAITLRLSPEIYVLNDVVVTATESRREGSASVIDQKAMDHLQPSSFTDLLELVPGNVAQGPVYGSANFIHLRETANAPESNEDFSINSLGTLFVMDDVPIPTSSTLEHGTTWEQTRQNRGVDMRSISTDQIEQVEIIRGIPSVEYGDLTSGLVKIKRKLGGKDWTARFKADTRSKLFFLGKGLEFEPQNFKMNIGIDYLDAKIDPRNRLENYKRATASIRTQKRWESNAGDVLWNSSLDYGGNFDMEENDPDLDFTDDRYHRSSQSLGLNQSLSFLPSEEMDFWKSLVMIFGLNYEDSKTEIKRLVQPNRPLPIPNSMEEGEHEASYLASKYTAYYTDYGKPFDIFWRLSSHFELNLPSWSNHVKAGIEYKYSKNFGEGPVYDLEHPLNPTSSLRPRAYKDIPGMHPLAFYAEDRSTVSIGANRLEIMAGIRGSSLLGLSRDYAMHGKVYWDPRINADWVFPSLQVKGRPMQFSLGGGIGMQTKMPTLAHLYPDPIYNDLVQLNYFHTNPEWRYILLTTFITDPTNYKLVPARNLKWEIRFDGSYAGNRLSVTYYRESMHNAFRADVMPKILHYTHYDLTSIEPGFEGKPTAEQFTHYPDTAISTYGTYTNNSSIYKQGVEFQFSSQRIEAIRTRFTFNGAWFWNTYGNNEPVYIASNEIVDNEALPYIGLYEYDRDMRYEQFYTNLMIDTDIPRLGLGFSISLQCQWLQMHQTVRASEDPIAYMDLQGQMHPWTEDCMDDLYLQHLHQDFASGVFVPQKERFSMSVNLKVTKSFLQEKLRLALFVNGIAYCAPPYYVYGVKIKRRNSPYFGMELNFRI</sequence>
<accession>A0A9D9DR40</accession>
<dbReference type="SUPFAM" id="SSF56935">
    <property type="entry name" value="Porins"/>
    <property type="match status" value="1"/>
</dbReference>
<reference evidence="4" key="2">
    <citation type="journal article" date="2021" name="PeerJ">
        <title>Extensive microbial diversity within the chicken gut microbiome revealed by metagenomics and culture.</title>
        <authorList>
            <person name="Gilroy R."/>
            <person name="Ravi A."/>
            <person name="Getino M."/>
            <person name="Pursley I."/>
            <person name="Horton D.L."/>
            <person name="Alikhan N.F."/>
            <person name="Baker D."/>
            <person name="Gharbi K."/>
            <person name="Hall N."/>
            <person name="Watson M."/>
            <person name="Adriaenssens E.M."/>
            <person name="Foster-Nyarko E."/>
            <person name="Jarju S."/>
            <person name="Secka A."/>
            <person name="Antonio M."/>
            <person name="Oren A."/>
            <person name="Chaudhuri R.R."/>
            <person name="La Ragione R."/>
            <person name="Hildebrand F."/>
            <person name="Pallen M.J."/>
        </authorList>
    </citation>
    <scope>NUCLEOTIDE SEQUENCE</scope>
    <source>
        <strain evidence="4">2889</strain>
    </source>
</reference>
<feature type="domain" description="TonB-dependent receptor plug" evidence="3">
    <location>
        <begin position="131"/>
        <end position="252"/>
    </location>
</feature>
<evidence type="ECO:0000313" key="5">
    <source>
        <dbReference type="Proteomes" id="UP000823612"/>
    </source>
</evidence>
<keyword evidence="2" id="KW-1133">Transmembrane helix</keyword>
<evidence type="ECO:0000259" key="3">
    <source>
        <dbReference type="Pfam" id="PF07715"/>
    </source>
</evidence>
<proteinExistence type="predicted"/>
<dbReference type="GO" id="GO:0009279">
    <property type="term" value="C:cell outer membrane"/>
    <property type="evidence" value="ECO:0007669"/>
    <property type="project" value="TreeGrafter"/>
</dbReference>
<protein>
    <submittedName>
        <fullName evidence="4">TonB-dependent receptor plug domain-containing protein</fullName>
    </submittedName>
</protein>
<dbReference type="GO" id="GO:0044718">
    <property type="term" value="P:siderophore transmembrane transport"/>
    <property type="evidence" value="ECO:0007669"/>
    <property type="project" value="TreeGrafter"/>
</dbReference>
<keyword evidence="2" id="KW-0472">Membrane</keyword>
<dbReference type="PANTHER" id="PTHR30069">
    <property type="entry name" value="TONB-DEPENDENT OUTER MEMBRANE RECEPTOR"/>
    <property type="match status" value="1"/>
</dbReference>
<keyword evidence="4" id="KW-0675">Receptor</keyword>
<dbReference type="SUPFAM" id="SSF49464">
    <property type="entry name" value="Carboxypeptidase regulatory domain-like"/>
    <property type="match status" value="1"/>
</dbReference>
<evidence type="ECO:0000256" key="2">
    <source>
        <dbReference type="SAM" id="Phobius"/>
    </source>
</evidence>
<organism evidence="4 5">
    <name type="scientific">Candidatus Pullibacteroides excrementavium</name>
    <dbReference type="NCBI Taxonomy" id="2840905"/>
    <lineage>
        <taxon>Bacteria</taxon>
        <taxon>Pseudomonadati</taxon>
        <taxon>Bacteroidota</taxon>
        <taxon>Bacteroidia</taxon>
        <taxon>Bacteroidales</taxon>
        <taxon>Candidatus Pullibacteroides</taxon>
    </lineage>
</organism>
<keyword evidence="1" id="KW-0732">Signal</keyword>
<dbReference type="AlphaFoldDB" id="A0A9D9DR40"/>
<feature type="transmembrane region" description="Helical" evidence="2">
    <location>
        <begin position="883"/>
        <end position="902"/>
    </location>
</feature>
<dbReference type="InterPro" id="IPR037066">
    <property type="entry name" value="Plug_dom_sf"/>
</dbReference>
<comment type="caution">
    <text evidence="4">The sequence shown here is derived from an EMBL/GenBank/DDBJ whole genome shotgun (WGS) entry which is preliminary data.</text>
</comment>
<dbReference type="Proteomes" id="UP000823612">
    <property type="component" value="Unassembled WGS sequence"/>
</dbReference>
<dbReference type="Gene3D" id="2.170.130.10">
    <property type="entry name" value="TonB-dependent receptor, plug domain"/>
    <property type="match status" value="1"/>
</dbReference>
<dbReference type="InterPro" id="IPR039426">
    <property type="entry name" value="TonB-dep_rcpt-like"/>
</dbReference>
<dbReference type="EMBL" id="JADIMZ010000039">
    <property type="protein sequence ID" value="MBO8432264.1"/>
    <property type="molecule type" value="Genomic_DNA"/>
</dbReference>
<dbReference type="InterPro" id="IPR012910">
    <property type="entry name" value="Plug_dom"/>
</dbReference>
<reference evidence="4" key="1">
    <citation type="submission" date="2020-10" db="EMBL/GenBank/DDBJ databases">
        <authorList>
            <person name="Gilroy R."/>
        </authorList>
    </citation>
    <scope>NUCLEOTIDE SEQUENCE</scope>
    <source>
        <strain evidence="4">2889</strain>
    </source>
</reference>
<gene>
    <name evidence="4" type="ORF">IAB08_03075</name>
</gene>
<dbReference type="InterPro" id="IPR008969">
    <property type="entry name" value="CarboxyPept-like_regulatory"/>
</dbReference>
<dbReference type="PANTHER" id="PTHR30069:SF29">
    <property type="entry name" value="HEMOGLOBIN AND HEMOGLOBIN-HAPTOGLOBIN-BINDING PROTEIN 1-RELATED"/>
    <property type="match status" value="1"/>
</dbReference>
<evidence type="ECO:0000313" key="4">
    <source>
        <dbReference type="EMBL" id="MBO8432264.1"/>
    </source>
</evidence>
<dbReference type="GO" id="GO:0015344">
    <property type="term" value="F:siderophore uptake transmembrane transporter activity"/>
    <property type="evidence" value="ECO:0007669"/>
    <property type="project" value="TreeGrafter"/>
</dbReference>
<evidence type="ECO:0000256" key="1">
    <source>
        <dbReference type="ARBA" id="ARBA00022729"/>
    </source>
</evidence>
<keyword evidence="2" id="KW-0812">Transmembrane</keyword>
<name>A0A9D9DR40_9BACT</name>
<dbReference type="Pfam" id="PF07715">
    <property type="entry name" value="Plug"/>
    <property type="match status" value="1"/>
</dbReference>